<reference evidence="2 3" key="1">
    <citation type="submission" date="2013-07" db="EMBL/GenBank/DDBJ databases">
        <title>The Genome Sequence of Cryptococcus heveanensis BCC8398.</title>
        <authorList>
            <consortium name="The Broad Institute Genome Sequencing Platform"/>
            <person name="Cuomo C."/>
            <person name="Litvintseva A."/>
            <person name="Chen Y."/>
            <person name="Heitman J."/>
            <person name="Sun S."/>
            <person name="Springer D."/>
            <person name="Dromer F."/>
            <person name="Young S.K."/>
            <person name="Zeng Q."/>
            <person name="Gargeya S."/>
            <person name="Fitzgerald M."/>
            <person name="Abouelleil A."/>
            <person name="Alvarado L."/>
            <person name="Berlin A.M."/>
            <person name="Chapman S.B."/>
            <person name="Dewar J."/>
            <person name="Goldberg J."/>
            <person name="Griggs A."/>
            <person name="Gujja S."/>
            <person name="Hansen M."/>
            <person name="Howarth C."/>
            <person name="Imamovic A."/>
            <person name="Larimer J."/>
            <person name="McCowan C."/>
            <person name="Murphy C."/>
            <person name="Pearson M."/>
            <person name="Priest M."/>
            <person name="Roberts A."/>
            <person name="Saif S."/>
            <person name="Shea T."/>
            <person name="Sykes S."/>
            <person name="Wortman J."/>
            <person name="Nusbaum C."/>
            <person name="Birren B."/>
        </authorList>
    </citation>
    <scope>NUCLEOTIDE SEQUENCE [LARGE SCALE GENOMIC DNA]</scope>
    <source>
        <strain evidence="2 3">BCC8398</strain>
    </source>
</reference>
<evidence type="ECO:0000256" key="1">
    <source>
        <dbReference type="SAM" id="MobiDB-lite"/>
    </source>
</evidence>
<dbReference type="Proteomes" id="UP000092666">
    <property type="component" value="Unassembled WGS sequence"/>
</dbReference>
<evidence type="ECO:0000313" key="2">
    <source>
        <dbReference type="EMBL" id="OCF30477.1"/>
    </source>
</evidence>
<accession>A0A1B9GHN4</accession>
<dbReference type="PANTHER" id="PTHR38116">
    <property type="entry name" value="CHROMOSOME 7, WHOLE GENOME SHOTGUN SEQUENCE"/>
    <property type="match status" value="1"/>
</dbReference>
<evidence type="ECO:0008006" key="4">
    <source>
        <dbReference type="Google" id="ProtNLM"/>
    </source>
</evidence>
<sequence length="544" mass="60005">MSNQSSPNLTAIFAILALQQYIRDLEARVEVLSGDKEERVELMTLLVRNLLKENKELRDMVKNMASFVGEGLGSCLPRLGLSSDQLDAILNRADTDTAYEAFVNLKASRELRENNPGLRMGEARRRPSEIIPSKRKRETAAEATSSQLGSVNRGRFRNIDIGHAAGPSGSAKGKERESGSFGGDFGSTPHDGVLRPRPSRSGSPHDSYDFLFPDLDTLWSEAKPTETTAGSSSTSTTDNKVTTPQSIGRDYRHGYAQYLVGEDGTIPQPPTDSIVGAQPHSEPTDRSSIYTGTPDAVLGFGPMVPGASATGIGNNPALNRGPESSISSLAGPRPPLYGYSTTSNYARNHSPLMSADVNISDFQRREQLQQAIGSATNTDQTGTSEGPGMTAAEVAERRRQQDQLMRMIEEGDPSDRKMEAMQLITYHLNNFRLNPDYHLPPALRPTVVQRTVPHEHAIDGIIFPSFRDRMILLRGRYDLVEVFRAMLMEFTIHGDDILDYNNYEVSERFIVNYSILVDDQVINVANKWRAQRGQPPIVRPSQGE</sequence>
<reference evidence="3" key="2">
    <citation type="submission" date="2013-12" db="EMBL/GenBank/DDBJ databases">
        <title>Evolution of pathogenesis and genome organization in the Tremellales.</title>
        <authorList>
            <person name="Cuomo C."/>
            <person name="Litvintseva A."/>
            <person name="Heitman J."/>
            <person name="Chen Y."/>
            <person name="Sun S."/>
            <person name="Springer D."/>
            <person name="Dromer F."/>
            <person name="Young S."/>
            <person name="Zeng Q."/>
            <person name="Chapman S."/>
            <person name="Gujja S."/>
            <person name="Saif S."/>
            <person name="Birren B."/>
        </authorList>
    </citation>
    <scope>NUCLEOTIDE SEQUENCE [LARGE SCALE GENOMIC DNA]</scope>
    <source>
        <strain evidence="3">BCC8398</strain>
    </source>
</reference>
<proteinExistence type="predicted"/>
<evidence type="ECO:0000313" key="3">
    <source>
        <dbReference type="Proteomes" id="UP000092666"/>
    </source>
</evidence>
<feature type="compositionally biased region" description="Polar residues" evidence="1">
    <location>
        <begin position="374"/>
        <end position="384"/>
    </location>
</feature>
<gene>
    <name evidence="2" type="ORF">I316_07859</name>
</gene>
<protein>
    <recommendedName>
        <fullName evidence="4">BZIP domain-containing protein</fullName>
    </recommendedName>
</protein>
<dbReference type="OrthoDB" id="2245989at2759"/>
<feature type="region of interest" description="Disordered" evidence="1">
    <location>
        <begin position="374"/>
        <end position="393"/>
    </location>
</feature>
<dbReference type="EMBL" id="KV700149">
    <property type="protein sequence ID" value="OCF30477.1"/>
    <property type="molecule type" value="Genomic_DNA"/>
</dbReference>
<feature type="region of interest" description="Disordered" evidence="1">
    <location>
        <begin position="223"/>
        <end position="247"/>
    </location>
</feature>
<feature type="region of interest" description="Disordered" evidence="1">
    <location>
        <begin position="311"/>
        <end position="332"/>
    </location>
</feature>
<feature type="region of interest" description="Disordered" evidence="1">
    <location>
        <begin position="114"/>
        <end position="208"/>
    </location>
</feature>
<dbReference type="InterPro" id="IPR021833">
    <property type="entry name" value="DUF3425"/>
</dbReference>
<dbReference type="AlphaFoldDB" id="A0A1B9GHN4"/>
<keyword evidence="3" id="KW-1185">Reference proteome</keyword>
<organism evidence="2 3">
    <name type="scientific">Kwoniella heveanensis BCC8398</name>
    <dbReference type="NCBI Taxonomy" id="1296120"/>
    <lineage>
        <taxon>Eukaryota</taxon>
        <taxon>Fungi</taxon>
        <taxon>Dikarya</taxon>
        <taxon>Basidiomycota</taxon>
        <taxon>Agaricomycotina</taxon>
        <taxon>Tremellomycetes</taxon>
        <taxon>Tremellales</taxon>
        <taxon>Cryptococcaceae</taxon>
        <taxon>Kwoniella</taxon>
    </lineage>
</organism>
<dbReference type="Pfam" id="PF11905">
    <property type="entry name" value="DUF3425"/>
    <property type="match status" value="1"/>
</dbReference>
<dbReference type="PANTHER" id="PTHR38116:SF9">
    <property type="entry name" value="BZIP DOMAIN-CONTAINING PROTEIN"/>
    <property type="match status" value="1"/>
</dbReference>
<feature type="compositionally biased region" description="Low complexity" evidence="1">
    <location>
        <begin position="225"/>
        <end position="237"/>
    </location>
</feature>
<name>A0A1B9GHN4_9TREE</name>
<feature type="compositionally biased region" description="Polar residues" evidence="1">
    <location>
        <begin position="311"/>
        <end position="328"/>
    </location>
</feature>
<dbReference type="STRING" id="1296120.A0A1B9GHN4"/>